<dbReference type="InterPro" id="IPR029028">
    <property type="entry name" value="Alpha/beta_knot_MTases"/>
</dbReference>
<evidence type="ECO:0000256" key="7">
    <source>
        <dbReference type="ARBA" id="ARBA00022603"/>
    </source>
</evidence>
<evidence type="ECO:0000259" key="13">
    <source>
        <dbReference type="Pfam" id="PF04452"/>
    </source>
</evidence>
<keyword evidence="7 12" id="KW-0489">Methyltransferase</keyword>
<evidence type="ECO:0000256" key="4">
    <source>
        <dbReference type="ARBA" id="ARBA00013673"/>
    </source>
</evidence>
<comment type="similarity">
    <text evidence="2 12">Belongs to the RNA methyltransferase RsmE family.</text>
</comment>
<dbReference type="CDD" id="cd18084">
    <property type="entry name" value="RsmE-like"/>
    <property type="match status" value="1"/>
</dbReference>
<evidence type="ECO:0000313" key="16">
    <source>
        <dbReference type="Proteomes" id="UP001314241"/>
    </source>
</evidence>
<dbReference type="PANTHER" id="PTHR30027:SF3">
    <property type="entry name" value="16S RRNA (URACIL(1498)-N(3))-METHYLTRANSFERASE"/>
    <property type="match status" value="1"/>
</dbReference>
<evidence type="ECO:0000259" key="14">
    <source>
        <dbReference type="Pfam" id="PF20260"/>
    </source>
</evidence>
<comment type="caution">
    <text evidence="15">The sequence shown here is derived from an EMBL/GenBank/DDBJ whole genome shotgun (WGS) entry which is preliminary data.</text>
</comment>
<gene>
    <name evidence="15" type="ORF">R54876_GBNLAHCA_00368</name>
</gene>
<name>A0ABM9N3R7_9LACO</name>
<keyword evidence="5 12" id="KW-0963">Cytoplasm</keyword>
<dbReference type="EMBL" id="CAWVOH010000001">
    <property type="protein sequence ID" value="CAK8053809.1"/>
    <property type="molecule type" value="Genomic_DNA"/>
</dbReference>
<evidence type="ECO:0000256" key="1">
    <source>
        <dbReference type="ARBA" id="ARBA00004496"/>
    </source>
</evidence>
<evidence type="ECO:0000256" key="9">
    <source>
        <dbReference type="ARBA" id="ARBA00022691"/>
    </source>
</evidence>
<evidence type="ECO:0000256" key="12">
    <source>
        <dbReference type="PIRNR" id="PIRNR015601"/>
    </source>
</evidence>
<dbReference type="PIRSF" id="PIRSF015601">
    <property type="entry name" value="MTase_slr0722"/>
    <property type="match status" value="1"/>
</dbReference>
<organism evidence="15 16">
    <name type="scientific">Eupransor demetentiae</name>
    <dbReference type="NCBI Taxonomy" id="3109584"/>
    <lineage>
        <taxon>Bacteria</taxon>
        <taxon>Bacillati</taxon>
        <taxon>Bacillota</taxon>
        <taxon>Bacilli</taxon>
        <taxon>Lactobacillales</taxon>
        <taxon>Lactobacillaceae</taxon>
        <taxon>Eupransor</taxon>
    </lineage>
</organism>
<comment type="function">
    <text evidence="10 12">Specifically methylates the N3 position of the uracil ring of uridine 1498 (m3U1498) in 16S rRNA. Acts on the fully assembled 30S ribosomal subunit.</text>
</comment>
<dbReference type="PANTHER" id="PTHR30027">
    <property type="entry name" value="RIBOSOMAL RNA SMALL SUBUNIT METHYLTRANSFERASE E"/>
    <property type="match status" value="1"/>
</dbReference>
<dbReference type="InterPro" id="IPR015947">
    <property type="entry name" value="PUA-like_sf"/>
</dbReference>
<feature type="domain" description="Ribosomal RNA small subunit methyltransferase E methyltransferase" evidence="13">
    <location>
        <begin position="73"/>
        <end position="240"/>
    </location>
</feature>
<dbReference type="InterPro" id="IPR029026">
    <property type="entry name" value="tRNA_m1G_MTases_N"/>
</dbReference>
<dbReference type="Pfam" id="PF04452">
    <property type="entry name" value="Methyltrans_RNA"/>
    <property type="match status" value="1"/>
</dbReference>
<accession>A0ABM9N3R7</accession>
<dbReference type="Proteomes" id="UP001314241">
    <property type="component" value="Unassembled WGS sequence"/>
</dbReference>
<dbReference type="RefSeq" id="WP_349641359.1">
    <property type="nucleotide sequence ID" value="NZ_CAWVOH010000001.1"/>
</dbReference>
<dbReference type="GO" id="GO:0008168">
    <property type="term" value="F:methyltransferase activity"/>
    <property type="evidence" value="ECO:0007669"/>
    <property type="project" value="UniProtKB-KW"/>
</dbReference>
<dbReference type="GO" id="GO:0032259">
    <property type="term" value="P:methylation"/>
    <property type="evidence" value="ECO:0007669"/>
    <property type="project" value="UniProtKB-KW"/>
</dbReference>
<reference evidence="15 16" key="1">
    <citation type="submission" date="2024-01" db="EMBL/GenBank/DDBJ databases">
        <authorList>
            <person name="Botero Cardona J."/>
        </authorList>
    </citation>
    <scope>NUCLEOTIDE SEQUENCE [LARGE SCALE GENOMIC DNA]</scope>
    <source>
        <strain evidence="15 16">LMG 33000</strain>
    </source>
</reference>
<evidence type="ECO:0000256" key="5">
    <source>
        <dbReference type="ARBA" id="ARBA00022490"/>
    </source>
</evidence>
<evidence type="ECO:0000256" key="6">
    <source>
        <dbReference type="ARBA" id="ARBA00022552"/>
    </source>
</evidence>
<dbReference type="InterPro" id="IPR046887">
    <property type="entry name" value="RsmE_PUA-like"/>
</dbReference>
<evidence type="ECO:0000256" key="8">
    <source>
        <dbReference type="ARBA" id="ARBA00022679"/>
    </source>
</evidence>
<keyword evidence="6 12" id="KW-0698">rRNA processing</keyword>
<evidence type="ECO:0000256" key="3">
    <source>
        <dbReference type="ARBA" id="ARBA00012328"/>
    </source>
</evidence>
<dbReference type="InterPro" id="IPR046886">
    <property type="entry name" value="RsmE_MTase_dom"/>
</dbReference>
<feature type="domain" description="Ribosomal RNA small subunit methyltransferase E PUA-like" evidence="14">
    <location>
        <begin position="21"/>
        <end position="65"/>
    </location>
</feature>
<dbReference type="InterPro" id="IPR006700">
    <property type="entry name" value="RsmE"/>
</dbReference>
<comment type="subcellular location">
    <subcellularLocation>
        <location evidence="1 12">Cytoplasm</location>
    </subcellularLocation>
</comment>
<dbReference type="EC" id="2.1.1.193" evidence="3 12"/>
<sequence>MQRYFLNQKIDHQFELPAGSDTFQHFGKVLRAREGSKAEFVDADQRLYLAEVTAVTPDAIALKVLEERKADVELPFSVRIVVSPIKNDRNDWLVQKATELGVDEIVFTKMARTVVDWRKQQEKKLTRFQKIAQAAAEQSHRLKVPKVRWADDFKECIGPDDAIRLVAWEESAKEGEQSTLVKTIAATQPGQTIVLWFGPEGGLTTEEIDRLQSVGFLPLGLGPRILRAETAPLYALSAISTLSELG</sequence>
<dbReference type="SUPFAM" id="SSF75217">
    <property type="entry name" value="alpha/beta knot"/>
    <property type="match status" value="1"/>
</dbReference>
<evidence type="ECO:0000256" key="2">
    <source>
        <dbReference type="ARBA" id="ARBA00005528"/>
    </source>
</evidence>
<comment type="catalytic activity">
    <reaction evidence="11 12">
        <text>uridine(1498) in 16S rRNA + S-adenosyl-L-methionine = N(3)-methyluridine(1498) in 16S rRNA + S-adenosyl-L-homocysteine + H(+)</text>
        <dbReference type="Rhea" id="RHEA:42920"/>
        <dbReference type="Rhea" id="RHEA-COMP:10283"/>
        <dbReference type="Rhea" id="RHEA-COMP:10284"/>
        <dbReference type="ChEBI" id="CHEBI:15378"/>
        <dbReference type="ChEBI" id="CHEBI:57856"/>
        <dbReference type="ChEBI" id="CHEBI:59789"/>
        <dbReference type="ChEBI" id="CHEBI:65315"/>
        <dbReference type="ChEBI" id="CHEBI:74502"/>
        <dbReference type="EC" id="2.1.1.193"/>
    </reaction>
</comment>
<keyword evidence="8 12" id="KW-0808">Transferase</keyword>
<keyword evidence="16" id="KW-1185">Reference proteome</keyword>
<protein>
    <recommendedName>
        <fullName evidence="4 12">Ribosomal RNA small subunit methyltransferase E</fullName>
        <ecNumber evidence="3 12">2.1.1.193</ecNumber>
    </recommendedName>
</protein>
<evidence type="ECO:0000313" key="15">
    <source>
        <dbReference type="EMBL" id="CAK8053809.1"/>
    </source>
</evidence>
<keyword evidence="9 12" id="KW-0949">S-adenosyl-L-methionine</keyword>
<dbReference type="NCBIfam" id="TIGR00046">
    <property type="entry name" value="RsmE family RNA methyltransferase"/>
    <property type="match status" value="1"/>
</dbReference>
<proteinExistence type="inferred from homology"/>
<dbReference type="SUPFAM" id="SSF88697">
    <property type="entry name" value="PUA domain-like"/>
    <property type="match status" value="1"/>
</dbReference>
<evidence type="ECO:0000256" key="11">
    <source>
        <dbReference type="ARBA" id="ARBA00047944"/>
    </source>
</evidence>
<dbReference type="Gene3D" id="3.40.1280.10">
    <property type="match status" value="1"/>
</dbReference>
<evidence type="ECO:0000256" key="10">
    <source>
        <dbReference type="ARBA" id="ARBA00025699"/>
    </source>
</evidence>
<dbReference type="Pfam" id="PF20260">
    <property type="entry name" value="PUA_4"/>
    <property type="match status" value="1"/>
</dbReference>